<comment type="caution">
    <text evidence="1">The sequence shown here is derived from an EMBL/GenBank/DDBJ whole genome shotgun (WGS) entry which is preliminary data.</text>
</comment>
<accession>A0AC60QTG5</accession>
<protein>
    <submittedName>
        <fullName evidence="1">Uncharacterized protein</fullName>
    </submittedName>
</protein>
<dbReference type="EMBL" id="JABSTQ010004086">
    <property type="protein sequence ID" value="KAG0442944.1"/>
    <property type="molecule type" value="Genomic_DNA"/>
</dbReference>
<organism evidence="1 2">
    <name type="scientific">Ixodes persulcatus</name>
    <name type="common">Taiga tick</name>
    <dbReference type="NCBI Taxonomy" id="34615"/>
    <lineage>
        <taxon>Eukaryota</taxon>
        <taxon>Metazoa</taxon>
        <taxon>Ecdysozoa</taxon>
        <taxon>Arthropoda</taxon>
        <taxon>Chelicerata</taxon>
        <taxon>Arachnida</taxon>
        <taxon>Acari</taxon>
        <taxon>Parasitiformes</taxon>
        <taxon>Ixodida</taxon>
        <taxon>Ixodoidea</taxon>
        <taxon>Ixodidae</taxon>
        <taxon>Ixodinae</taxon>
        <taxon>Ixodes</taxon>
    </lineage>
</organism>
<dbReference type="Proteomes" id="UP000805193">
    <property type="component" value="Unassembled WGS sequence"/>
</dbReference>
<sequence>MTQKLLGTLGTVRRRSLIRHLLDPTKSKSRTSQTLRKIVHNCKGTNGEIMQKLINRYLGEASSAKYPNNNDLPNPKLDRTFTEAGVVRVAQDLTRNTSLARDENQNCLLRNLDANSYFSQTQHINNVWAFNNFLRNRNTQNSYVSSNPVSPLNLDNLKPIFLTSCPGKLF</sequence>
<reference evidence="1 2" key="1">
    <citation type="journal article" date="2020" name="Cell">
        <title>Large-Scale Comparative Analyses of Tick Genomes Elucidate Their Genetic Diversity and Vector Capacities.</title>
        <authorList>
            <consortium name="Tick Genome and Microbiome Consortium (TIGMIC)"/>
            <person name="Jia N."/>
            <person name="Wang J."/>
            <person name="Shi W."/>
            <person name="Du L."/>
            <person name="Sun Y."/>
            <person name="Zhan W."/>
            <person name="Jiang J.F."/>
            <person name="Wang Q."/>
            <person name="Zhang B."/>
            <person name="Ji P."/>
            <person name="Bell-Sakyi L."/>
            <person name="Cui X.M."/>
            <person name="Yuan T.T."/>
            <person name="Jiang B.G."/>
            <person name="Yang W.F."/>
            <person name="Lam T.T."/>
            <person name="Chang Q.C."/>
            <person name="Ding S.J."/>
            <person name="Wang X.J."/>
            <person name="Zhu J.G."/>
            <person name="Ruan X.D."/>
            <person name="Zhao L."/>
            <person name="Wei J.T."/>
            <person name="Ye R.Z."/>
            <person name="Que T.C."/>
            <person name="Du C.H."/>
            <person name="Zhou Y.H."/>
            <person name="Cheng J.X."/>
            <person name="Dai P.F."/>
            <person name="Guo W.B."/>
            <person name="Han X.H."/>
            <person name="Huang E.J."/>
            <person name="Li L.F."/>
            <person name="Wei W."/>
            <person name="Gao Y.C."/>
            <person name="Liu J.Z."/>
            <person name="Shao H.Z."/>
            <person name="Wang X."/>
            <person name="Wang C.C."/>
            <person name="Yang T.C."/>
            <person name="Huo Q.B."/>
            <person name="Li W."/>
            <person name="Chen H.Y."/>
            <person name="Chen S.E."/>
            <person name="Zhou L.G."/>
            <person name="Ni X.B."/>
            <person name="Tian J.H."/>
            <person name="Sheng Y."/>
            <person name="Liu T."/>
            <person name="Pan Y.S."/>
            <person name="Xia L.Y."/>
            <person name="Li J."/>
            <person name="Zhao F."/>
            <person name="Cao W.C."/>
        </authorList>
    </citation>
    <scope>NUCLEOTIDE SEQUENCE [LARGE SCALE GENOMIC DNA]</scope>
    <source>
        <strain evidence="1">Iper-2018</strain>
    </source>
</reference>
<evidence type="ECO:0000313" key="1">
    <source>
        <dbReference type="EMBL" id="KAG0442944.1"/>
    </source>
</evidence>
<gene>
    <name evidence="1" type="ORF">HPB47_015455</name>
</gene>
<proteinExistence type="predicted"/>
<name>A0AC60QTG5_IXOPE</name>
<keyword evidence="2" id="KW-1185">Reference proteome</keyword>
<evidence type="ECO:0000313" key="2">
    <source>
        <dbReference type="Proteomes" id="UP000805193"/>
    </source>
</evidence>